<feature type="region of interest" description="Disordered" evidence="1">
    <location>
        <begin position="1"/>
        <end position="105"/>
    </location>
</feature>
<feature type="region of interest" description="Disordered" evidence="1">
    <location>
        <begin position="278"/>
        <end position="297"/>
    </location>
</feature>
<evidence type="ECO:0000256" key="1">
    <source>
        <dbReference type="SAM" id="MobiDB-lite"/>
    </source>
</evidence>
<feature type="compositionally biased region" description="Gly residues" evidence="1">
    <location>
        <begin position="328"/>
        <end position="350"/>
    </location>
</feature>
<keyword evidence="3" id="KW-1185">Reference proteome</keyword>
<proteinExistence type="predicted"/>
<dbReference type="EMBL" id="JADNYJ010000091">
    <property type="protein sequence ID" value="KAF8887247.1"/>
    <property type="molecule type" value="Genomic_DNA"/>
</dbReference>
<feature type="compositionally biased region" description="Gly residues" evidence="1">
    <location>
        <begin position="613"/>
        <end position="625"/>
    </location>
</feature>
<dbReference type="AlphaFoldDB" id="A0A9P5NJI4"/>
<feature type="compositionally biased region" description="Gly residues" evidence="1">
    <location>
        <begin position="433"/>
        <end position="444"/>
    </location>
</feature>
<organism evidence="2 3">
    <name type="scientific">Gymnopilus junonius</name>
    <name type="common">Spectacular rustgill mushroom</name>
    <name type="synonym">Gymnopilus spectabilis subsp. junonius</name>
    <dbReference type="NCBI Taxonomy" id="109634"/>
    <lineage>
        <taxon>Eukaryota</taxon>
        <taxon>Fungi</taxon>
        <taxon>Dikarya</taxon>
        <taxon>Basidiomycota</taxon>
        <taxon>Agaricomycotina</taxon>
        <taxon>Agaricomycetes</taxon>
        <taxon>Agaricomycetidae</taxon>
        <taxon>Agaricales</taxon>
        <taxon>Agaricineae</taxon>
        <taxon>Hymenogastraceae</taxon>
        <taxon>Gymnopilus</taxon>
    </lineage>
</organism>
<sequence>MLLMQPFPSSSSSSSGSRADKGKGREIDSSRTLGTIPEDREMHGGKTQYYFHNYQHQSQAGKMTLAVPASHHQQRRRSRDLTSGSTKVPSKNKANPQGPIHPLTSDAYTEHVLLAAKRIGRRRAAQVAGLAQMAERERETLVKEQQERNKAVQGQREQQEREREVNGQGGYYRSAGLDGNSVGVFMGTPQGTPSRAAGPSASSAPSGGQQIPRTPKKNSTTTTAGTHYSTLSAGPTSTNAASSNANVNASTPSHNNRAHPNAMQVDNSPLVYVNVTPASSKKHKQNGSGSASTSAWGSGSGAGIGTGVIGTPGQLRSALGVRAAGGAANPGGGGTMPSTPGGGGGQGQKGGVAVTSNPPTPLASLLDAALMMDHEEGRASASGGGSQSQNTGGGRTRGRANGRGGRIMLDEPPESPPAPKRRRISTAASGKQAHGGDGATGGGLNRVRSALDVLADQAAAAVVNDLDHPNILPPPPVSVSVSTTAVTTQSSASASTSTTSAARAKGKAKTARSQAVHENNKDKEESASVTTSRAGRVIRGTAKVGGGGRSSSTSSATATAGHGTVTTTTTTSARPVRQASKRRLVSPEGEPTSSGRNKSRAGASRPRARPSGGTRGGRGAGGKGGDVSTTGGAGPAHPQPRVIAPAPGYSLPNLHPNVAAPTTLAASGLAAAGVASGASVLHWPQVPQQQQSQSHLPKQRQEQQQQQQQQRQVQPQPVIVNRQLVRGDDMVEDQGQPALSNPTSESEPRPVIVDRSESGFASGNRAAAEFSPGSGVDRTDSAHAHSISSVGGHAGTSEPEHLQALTPTLPHRPTLENNAESGIHYNDTQSFRLDANVPDGAYLQTNQTPVQGSDK</sequence>
<feature type="region of interest" description="Disordered" evidence="1">
    <location>
        <begin position="139"/>
        <end position="266"/>
    </location>
</feature>
<feature type="compositionally biased region" description="Low complexity" evidence="1">
    <location>
        <begin position="287"/>
        <end position="297"/>
    </location>
</feature>
<feature type="region of interest" description="Disordered" evidence="1">
    <location>
        <begin position="326"/>
        <end position="362"/>
    </location>
</feature>
<feature type="compositionally biased region" description="Basic and acidic residues" evidence="1">
    <location>
        <begin position="139"/>
        <end position="150"/>
    </location>
</feature>
<feature type="region of interest" description="Disordered" evidence="1">
    <location>
        <begin position="757"/>
        <end position="855"/>
    </location>
</feature>
<feature type="compositionally biased region" description="Low complexity" evidence="1">
    <location>
        <begin position="219"/>
        <end position="251"/>
    </location>
</feature>
<feature type="compositionally biased region" description="Polar residues" evidence="1">
    <location>
        <begin position="81"/>
        <end position="95"/>
    </location>
</feature>
<feature type="compositionally biased region" description="Low complexity" evidence="1">
    <location>
        <begin position="600"/>
        <end position="612"/>
    </location>
</feature>
<accession>A0A9P5NJI4</accession>
<feature type="compositionally biased region" description="Basic and acidic residues" evidence="1">
    <location>
        <begin position="18"/>
        <end position="29"/>
    </location>
</feature>
<dbReference type="OrthoDB" id="2143914at2759"/>
<feature type="compositionally biased region" description="Polar residues" evidence="1">
    <location>
        <begin position="815"/>
        <end position="831"/>
    </location>
</feature>
<comment type="caution">
    <text evidence="2">The sequence shown here is derived from an EMBL/GenBank/DDBJ whole genome shotgun (WGS) entry which is preliminary data.</text>
</comment>
<evidence type="ECO:0000313" key="2">
    <source>
        <dbReference type="EMBL" id="KAF8887247.1"/>
    </source>
</evidence>
<name>A0A9P5NJI4_GYMJU</name>
<dbReference type="Proteomes" id="UP000724874">
    <property type="component" value="Unassembled WGS sequence"/>
</dbReference>
<gene>
    <name evidence="2" type="ORF">CPB84DRAFT_1523785</name>
</gene>
<feature type="region of interest" description="Disordered" evidence="1">
    <location>
        <begin position="466"/>
        <end position="658"/>
    </location>
</feature>
<protein>
    <submittedName>
        <fullName evidence="2">Uncharacterized protein</fullName>
    </submittedName>
</protein>
<feature type="region of interest" description="Disordered" evidence="1">
    <location>
        <begin position="376"/>
        <end position="444"/>
    </location>
</feature>
<feature type="region of interest" description="Disordered" evidence="1">
    <location>
        <begin position="683"/>
        <end position="718"/>
    </location>
</feature>
<reference evidence="2" key="1">
    <citation type="submission" date="2020-11" db="EMBL/GenBank/DDBJ databases">
        <authorList>
            <consortium name="DOE Joint Genome Institute"/>
            <person name="Ahrendt S."/>
            <person name="Riley R."/>
            <person name="Andreopoulos W."/>
            <person name="LaButti K."/>
            <person name="Pangilinan J."/>
            <person name="Ruiz-duenas F.J."/>
            <person name="Barrasa J.M."/>
            <person name="Sanchez-Garcia M."/>
            <person name="Camarero S."/>
            <person name="Miyauchi S."/>
            <person name="Serrano A."/>
            <person name="Linde D."/>
            <person name="Babiker R."/>
            <person name="Drula E."/>
            <person name="Ayuso-Fernandez I."/>
            <person name="Pacheco R."/>
            <person name="Padilla G."/>
            <person name="Ferreira P."/>
            <person name="Barriuso J."/>
            <person name="Kellner H."/>
            <person name="Castanera R."/>
            <person name="Alfaro M."/>
            <person name="Ramirez L."/>
            <person name="Pisabarro A.G."/>
            <person name="Kuo A."/>
            <person name="Tritt A."/>
            <person name="Lipzen A."/>
            <person name="He G."/>
            <person name="Yan M."/>
            <person name="Ng V."/>
            <person name="Cullen D."/>
            <person name="Martin F."/>
            <person name="Rosso M.-N."/>
            <person name="Henrissat B."/>
            <person name="Hibbett D."/>
            <person name="Martinez A.T."/>
            <person name="Grigoriev I.V."/>
        </authorList>
    </citation>
    <scope>NUCLEOTIDE SEQUENCE</scope>
    <source>
        <strain evidence="2">AH 44721</strain>
    </source>
</reference>
<feature type="compositionally biased region" description="Low complexity" evidence="1">
    <location>
        <begin position="550"/>
        <end position="573"/>
    </location>
</feature>
<evidence type="ECO:0000313" key="3">
    <source>
        <dbReference type="Proteomes" id="UP000724874"/>
    </source>
</evidence>
<feature type="compositionally biased region" description="Gly residues" evidence="1">
    <location>
        <begin position="382"/>
        <end position="405"/>
    </location>
</feature>
<feature type="compositionally biased region" description="Low complexity" evidence="1">
    <location>
        <begin position="478"/>
        <end position="503"/>
    </location>
</feature>
<feature type="compositionally biased region" description="Polar residues" evidence="1">
    <location>
        <begin position="843"/>
        <end position="855"/>
    </location>
</feature>
<feature type="compositionally biased region" description="Low complexity" evidence="1">
    <location>
        <begin position="193"/>
        <end position="208"/>
    </location>
</feature>